<proteinExistence type="predicted"/>
<evidence type="ECO:0000313" key="2">
    <source>
        <dbReference type="Proteomes" id="UP000187203"/>
    </source>
</evidence>
<gene>
    <name evidence="1" type="ORF">COLO4_23433</name>
</gene>
<sequence length="42" mass="5023">MMFDQRQKSVGLPSSDELQKQEILKKFMAEHLEMDFTKAKFM</sequence>
<protein>
    <submittedName>
        <fullName evidence="1">Uncharacterized protein</fullName>
    </submittedName>
</protein>
<dbReference type="OrthoDB" id="1741829at2759"/>
<reference evidence="2" key="1">
    <citation type="submission" date="2013-09" db="EMBL/GenBank/DDBJ databases">
        <title>Corchorus olitorius genome sequencing.</title>
        <authorList>
            <person name="Alam M."/>
            <person name="Haque M.S."/>
            <person name="Islam M.S."/>
            <person name="Emdad E.M."/>
            <person name="Islam M.M."/>
            <person name="Ahmed B."/>
            <person name="Halim A."/>
            <person name="Hossen Q.M.M."/>
            <person name="Hossain M.Z."/>
            <person name="Ahmed R."/>
            <person name="Khan M.M."/>
            <person name="Islam R."/>
            <person name="Rashid M.M."/>
            <person name="Khan S.A."/>
            <person name="Rahman M.S."/>
            <person name="Alam M."/>
            <person name="Yahiya A.S."/>
            <person name="Khan M.S."/>
            <person name="Azam M.S."/>
            <person name="Haque T."/>
            <person name="Lashkar M.Z.H."/>
            <person name="Akhand A.I."/>
            <person name="Morshed G."/>
            <person name="Roy S."/>
            <person name="Uddin K.S."/>
            <person name="Rabeya T."/>
            <person name="Hossain A.S."/>
            <person name="Chowdhury A."/>
            <person name="Snigdha A.R."/>
            <person name="Mortoza M.S."/>
            <person name="Matin S.A."/>
            <person name="Hoque S.M.E."/>
            <person name="Islam M.K."/>
            <person name="Roy D.K."/>
            <person name="Haider R."/>
            <person name="Moosa M.M."/>
            <person name="Elias S.M."/>
            <person name="Hasan A.M."/>
            <person name="Jahan S."/>
            <person name="Shafiuddin M."/>
            <person name="Mahmood N."/>
            <person name="Shommy N.S."/>
        </authorList>
    </citation>
    <scope>NUCLEOTIDE SEQUENCE [LARGE SCALE GENOMIC DNA]</scope>
    <source>
        <strain evidence="2">cv. O-4</strain>
    </source>
</reference>
<organism evidence="1 2">
    <name type="scientific">Corchorus olitorius</name>
    <dbReference type="NCBI Taxonomy" id="93759"/>
    <lineage>
        <taxon>Eukaryota</taxon>
        <taxon>Viridiplantae</taxon>
        <taxon>Streptophyta</taxon>
        <taxon>Embryophyta</taxon>
        <taxon>Tracheophyta</taxon>
        <taxon>Spermatophyta</taxon>
        <taxon>Magnoliopsida</taxon>
        <taxon>eudicotyledons</taxon>
        <taxon>Gunneridae</taxon>
        <taxon>Pentapetalae</taxon>
        <taxon>rosids</taxon>
        <taxon>malvids</taxon>
        <taxon>Malvales</taxon>
        <taxon>Malvaceae</taxon>
        <taxon>Grewioideae</taxon>
        <taxon>Apeibeae</taxon>
        <taxon>Corchorus</taxon>
    </lineage>
</organism>
<dbReference type="EMBL" id="AWUE01018219">
    <property type="protein sequence ID" value="OMO81758.1"/>
    <property type="molecule type" value="Genomic_DNA"/>
</dbReference>
<dbReference type="AlphaFoldDB" id="A0A1R3IGP0"/>
<comment type="caution">
    <text evidence="1">The sequence shown here is derived from an EMBL/GenBank/DDBJ whole genome shotgun (WGS) entry which is preliminary data.</text>
</comment>
<dbReference type="Proteomes" id="UP000187203">
    <property type="component" value="Unassembled WGS sequence"/>
</dbReference>
<keyword evidence="2" id="KW-1185">Reference proteome</keyword>
<name>A0A1R3IGP0_9ROSI</name>
<evidence type="ECO:0000313" key="1">
    <source>
        <dbReference type="EMBL" id="OMO81758.1"/>
    </source>
</evidence>
<dbReference type="STRING" id="93759.A0A1R3IGP0"/>
<accession>A0A1R3IGP0</accession>